<feature type="domain" description="BLUF" evidence="1">
    <location>
        <begin position="23"/>
        <end position="114"/>
    </location>
</feature>
<evidence type="ECO:0000259" key="1">
    <source>
        <dbReference type="PROSITE" id="PS50925"/>
    </source>
</evidence>
<dbReference type="Pfam" id="PF04940">
    <property type="entry name" value="BLUF"/>
    <property type="match status" value="1"/>
</dbReference>
<dbReference type="SUPFAM" id="SSF54975">
    <property type="entry name" value="Acylphosphatase/BLUF domain-like"/>
    <property type="match status" value="1"/>
</dbReference>
<dbReference type="Proteomes" id="UP001056201">
    <property type="component" value="Chromosome 1"/>
</dbReference>
<name>A0ABY4S207_AQUTE</name>
<sequence>MDPHAEGAPLNPAPPPPGAAPALHRVFYVSRCRASTTELDVRRLFDSSLRNNRERAITGVLVHTGGHFAQVIEGPAPAVLSTMAVIEADTRHEAVARLLQGRLHRRQFNRWSVRWQAAPGADDLLAAVLQEPVVPPARAHRLLRTLFVEPPGAGAPDQASFNGARNS</sequence>
<dbReference type="RefSeq" id="WP_250194662.1">
    <property type="nucleotide sequence ID" value="NZ_CP097635.1"/>
</dbReference>
<evidence type="ECO:0000313" key="2">
    <source>
        <dbReference type="EMBL" id="URI06399.1"/>
    </source>
</evidence>
<dbReference type="Gene3D" id="3.30.70.100">
    <property type="match status" value="1"/>
</dbReference>
<gene>
    <name evidence="2" type="ORF">MW290_10805</name>
</gene>
<protein>
    <submittedName>
        <fullName evidence="2">BLUF domain-containing protein</fullName>
    </submittedName>
</protein>
<keyword evidence="3" id="KW-1185">Reference proteome</keyword>
<accession>A0ABY4S207</accession>
<dbReference type="EMBL" id="CP097635">
    <property type="protein sequence ID" value="URI06399.1"/>
    <property type="molecule type" value="Genomic_DNA"/>
</dbReference>
<organism evidence="2 3">
    <name type="scientific">Aquincola tertiaricarbonis</name>
    <dbReference type="NCBI Taxonomy" id="391953"/>
    <lineage>
        <taxon>Bacteria</taxon>
        <taxon>Pseudomonadati</taxon>
        <taxon>Pseudomonadota</taxon>
        <taxon>Betaproteobacteria</taxon>
        <taxon>Burkholderiales</taxon>
        <taxon>Sphaerotilaceae</taxon>
        <taxon>Aquincola</taxon>
    </lineage>
</organism>
<dbReference type="InterPro" id="IPR007024">
    <property type="entry name" value="BLUF_domain"/>
</dbReference>
<dbReference type="InterPro" id="IPR036046">
    <property type="entry name" value="Acylphosphatase-like_dom_sf"/>
</dbReference>
<dbReference type="SMART" id="SM01034">
    <property type="entry name" value="BLUF"/>
    <property type="match status" value="1"/>
</dbReference>
<dbReference type="PROSITE" id="PS50925">
    <property type="entry name" value="BLUF"/>
    <property type="match status" value="1"/>
</dbReference>
<proteinExistence type="predicted"/>
<reference evidence="2" key="1">
    <citation type="submission" date="2022-05" db="EMBL/GenBank/DDBJ databases">
        <title>An RpoN-dependent PEP-CTERM gene is involved in floc formation of an Aquincola tertiaricarbonis strain.</title>
        <authorList>
            <person name="Qiu D."/>
            <person name="Xia M."/>
        </authorList>
    </citation>
    <scope>NUCLEOTIDE SEQUENCE</scope>
    <source>
        <strain evidence="2">RN12</strain>
    </source>
</reference>
<evidence type="ECO:0000313" key="3">
    <source>
        <dbReference type="Proteomes" id="UP001056201"/>
    </source>
</evidence>